<sequence>MTILGMMAFLFKGKRMCVPMNSIWQLLVKEAREGVMGDFRELKTLEILKEHFYGPRMIKGFHKICERCLTCKVAKSSVSPHGLYTTFLIPISPWIDISMDFVLGLPMSKRGRDSIFVVVDRFLKMGHFIPCHNNDDGSHVTNLYFREVVQLHGLLRTIVLDRNNKFLRHFWRLGTKLLFSITCHPQTDGQTEVVNKTLGQLLRCFVKKNLRDWKDCIPHIEFVFNSTTSYSPFELAYGFNHFSPLDLLPLLIMPHCVNHEGISKAKFV</sequence>
<evidence type="ECO:0000313" key="3">
    <source>
        <dbReference type="Proteomes" id="UP000257109"/>
    </source>
</evidence>
<dbReference type="GO" id="GO:0015074">
    <property type="term" value="P:DNA integration"/>
    <property type="evidence" value="ECO:0007669"/>
    <property type="project" value="InterPro"/>
</dbReference>
<dbReference type="InterPro" id="IPR036397">
    <property type="entry name" value="RNaseH_sf"/>
</dbReference>
<dbReference type="AlphaFoldDB" id="A0A371GF76"/>
<evidence type="ECO:0000259" key="1">
    <source>
        <dbReference type="PROSITE" id="PS50994"/>
    </source>
</evidence>
<dbReference type="STRING" id="157652.A0A371GF76"/>
<feature type="non-terminal residue" evidence="2">
    <location>
        <position position="1"/>
    </location>
</feature>
<dbReference type="OrthoDB" id="1738613at2759"/>
<dbReference type="InterPro" id="IPR001584">
    <property type="entry name" value="Integrase_cat-core"/>
</dbReference>
<proteinExistence type="predicted"/>
<accession>A0A371GF76</accession>
<keyword evidence="3" id="KW-1185">Reference proteome</keyword>
<evidence type="ECO:0000313" key="2">
    <source>
        <dbReference type="EMBL" id="RDX88943.1"/>
    </source>
</evidence>
<dbReference type="PANTHER" id="PTHR35046">
    <property type="entry name" value="ZINC KNUCKLE (CCHC-TYPE) FAMILY PROTEIN"/>
    <property type="match status" value="1"/>
</dbReference>
<dbReference type="GO" id="GO:0003676">
    <property type="term" value="F:nucleic acid binding"/>
    <property type="evidence" value="ECO:0007669"/>
    <property type="project" value="InterPro"/>
</dbReference>
<protein>
    <recommendedName>
        <fullName evidence="1">Integrase catalytic domain-containing protein</fullName>
    </recommendedName>
</protein>
<dbReference type="SUPFAM" id="SSF53098">
    <property type="entry name" value="Ribonuclease H-like"/>
    <property type="match status" value="1"/>
</dbReference>
<dbReference type="Gene3D" id="1.10.340.70">
    <property type="match status" value="1"/>
</dbReference>
<dbReference type="Pfam" id="PF17921">
    <property type="entry name" value="Integrase_H2C2"/>
    <property type="match status" value="1"/>
</dbReference>
<organism evidence="2 3">
    <name type="scientific">Mucuna pruriens</name>
    <name type="common">Velvet bean</name>
    <name type="synonym">Dolichos pruriens</name>
    <dbReference type="NCBI Taxonomy" id="157652"/>
    <lineage>
        <taxon>Eukaryota</taxon>
        <taxon>Viridiplantae</taxon>
        <taxon>Streptophyta</taxon>
        <taxon>Embryophyta</taxon>
        <taxon>Tracheophyta</taxon>
        <taxon>Spermatophyta</taxon>
        <taxon>Magnoliopsida</taxon>
        <taxon>eudicotyledons</taxon>
        <taxon>Gunneridae</taxon>
        <taxon>Pentapetalae</taxon>
        <taxon>rosids</taxon>
        <taxon>fabids</taxon>
        <taxon>Fabales</taxon>
        <taxon>Fabaceae</taxon>
        <taxon>Papilionoideae</taxon>
        <taxon>50 kb inversion clade</taxon>
        <taxon>NPAAA clade</taxon>
        <taxon>indigoferoid/millettioid clade</taxon>
        <taxon>Phaseoleae</taxon>
        <taxon>Mucuna</taxon>
    </lineage>
</organism>
<feature type="domain" description="Integrase catalytic" evidence="1">
    <location>
        <begin position="89"/>
        <end position="252"/>
    </location>
</feature>
<gene>
    <name evidence="2" type="ORF">CR513_29399</name>
</gene>
<dbReference type="InterPro" id="IPR012337">
    <property type="entry name" value="RNaseH-like_sf"/>
</dbReference>
<dbReference type="InterPro" id="IPR041588">
    <property type="entry name" value="Integrase_H2C2"/>
</dbReference>
<dbReference type="PANTHER" id="PTHR35046:SF9">
    <property type="entry name" value="RNA-DIRECTED DNA POLYMERASE"/>
    <property type="match status" value="1"/>
</dbReference>
<dbReference type="PROSITE" id="PS50994">
    <property type="entry name" value="INTEGRASE"/>
    <property type="match status" value="1"/>
</dbReference>
<dbReference type="Gene3D" id="3.30.420.10">
    <property type="entry name" value="Ribonuclease H-like superfamily/Ribonuclease H"/>
    <property type="match status" value="1"/>
</dbReference>
<dbReference type="EMBL" id="QJKJ01005803">
    <property type="protein sequence ID" value="RDX88943.1"/>
    <property type="molecule type" value="Genomic_DNA"/>
</dbReference>
<dbReference type="Proteomes" id="UP000257109">
    <property type="component" value="Unassembled WGS sequence"/>
</dbReference>
<comment type="caution">
    <text evidence="2">The sequence shown here is derived from an EMBL/GenBank/DDBJ whole genome shotgun (WGS) entry which is preliminary data.</text>
</comment>
<name>A0A371GF76_MUCPR</name>
<reference evidence="2" key="1">
    <citation type="submission" date="2018-05" db="EMBL/GenBank/DDBJ databases">
        <title>Draft genome of Mucuna pruriens seed.</title>
        <authorList>
            <person name="Nnadi N.E."/>
            <person name="Vos R."/>
            <person name="Hasami M.H."/>
            <person name="Devisetty U.K."/>
            <person name="Aguiy J.C."/>
        </authorList>
    </citation>
    <scope>NUCLEOTIDE SEQUENCE [LARGE SCALE GENOMIC DNA]</scope>
    <source>
        <strain evidence="2">JCA_2017</strain>
    </source>
</reference>